<keyword evidence="1" id="KW-1133">Transmembrane helix</keyword>
<evidence type="ECO:0000313" key="4">
    <source>
        <dbReference type="Proteomes" id="UP000438914"/>
    </source>
</evidence>
<dbReference type="Proteomes" id="UP000438914">
    <property type="component" value="Unassembled WGS sequence"/>
</dbReference>
<organism evidence="3 4">
    <name type="scientific">Hallella mizrahii</name>
    <dbReference type="NCBI Taxonomy" id="2606637"/>
    <lineage>
        <taxon>Bacteria</taxon>
        <taxon>Pseudomonadati</taxon>
        <taxon>Bacteroidota</taxon>
        <taxon>Bacteroidia</taxon>
        <taxon>Bacteroidales</taxon>
        <taxon>Prevotellaceae</taxon>
        <taxon>Hallella</taxon>
    </lineage>
</organism>
<proteinExistence type="predicted"/>
<dbReference type="GO" id="GO:0016747">
    <property type="term" value="F:acyltransferase activity, transferring groups other than amino-acyl groups"/>
    <property type="evidence" value="ECO:0007669"/>
    <property type="project" value="InterPro"/>
</dbReference>
<feature type="transmembrane region" description="Helical" evidence="1">
    <location>
        <begin position="236"/>
        <end position="259"/>
    </location>
</feature>
<name>A0A7K0KGT6_9BACT</name>
<feature type="transmembrane region" description="Helical" evidence="1">
    <location>
        <begin position="153"/>
        <end position="172"/>
    </location>
</feature>
<gene>
    <name evidence="3" type="ORF">FYJ73_10785</name>
</gene>
<accession>A0A7K0KGT6</accession>
<dbReference type="InterPro" id="IPR050879">
    <property type="entry name" value="Acyltransferase_3"/>
</dbReference>
<feature type="transmembrane region" description="Helical" evidence="1">
    <location>
        <begin position="129"/>
        <end position="146"/>
    </location>
</feature>
<dbReference type="Pfam" id="PF01757">
    <property type="entry name" value="Acyl_transf_3"/>
    <property type="match status" value="1"/>
</dbReference>
<dbReference type="PANTHER" id="PTHR23028:SF53">
    <property type="entry name" value="ACYL_TRANSF_3 DOMAIN-CONTAINING PROTEIN"/>
    <property type="match status" value="1"/>
</dbReference>
<comment type="caution">
    <text evidence="3">The sequence shown here is derived from an EMBL/GenBank/DDBJ whole genome shotgun (WGS) entry which is preliminary data.</text>
</comment>
<feature type="transmembrane region" description="Helical" evidence="1">
    <location>
        <begin position="20"/>
        <end position="38"/>
    </location>
</feature>
<feature type="transmembrane region" description="Helical" evidence="1">
    <location>
        <begin position="212"/>
        <end position="230"/>
    </location>
</feature>
<protein>
    <submittedName>
        <fullName evidence="3">Acyltransferase</fullName>
    </submittedName>
</protein>
<feature type="domain" description="Acyltransferase 3" evidence="2">
    <location>
        <begin position="23"/>
        <end position="319"/>
    </location>
</feature>
<sequence length="341" mass="40370">MVKRIPDIELSNISRFRGELMGAAMLFIMLFHVDLARSDAFFGLRRMGNIGVDMFLFLSGIGLWFSWAKNPSVKRFYFRRFVRIYPAWLIIAALFYLPKFHGGSAWSWIDLFGELGFNWEFWLRDELNFWYIPAIMMLYLFAPPYMELIRRHPIYRWLPVVMVMWCILVQWVTPINHAVGHLEIFWSRVPIFFIGINMGEMVRRKQTVDGQGIWMIFLMFVMALASSVFLEQEKHGLFPLFIERMLYIPLTVTAILILNRVFRRLPAKVNGCFRFVGGLSLECYLIHQHFVLAYIPKTLSYWPTFLLCLVITLPLAWVLQKVTQVIQNVVEKRFQRTPTEK</sequence>
<keyword evidence="1" id="KW-0472">Membrane</keyword>
<keyword evidence="4" id="KW-1185">Reference proteome</keyword>
<dbReference type="EMBL" id="VUNG01000029">
    <property type="protein sequence ID" value="MST85141.1"/>
    <property type="molecule type" value="Genomic_DNA"/>
</dbReference>
<feature type="transmembrane region" description="Helical" evidence="1">
    <location>
        <begin position="271"/>
        <end position="295"/>
    </location>
</feature>
<keyword evidence="1" id="KW-0812">Transmembrane</keyword>
<feature type="transmembrane region" description="Helical" evidence="1">
    <location>
        <begin position="87"/>
        <end position="109"/>
    </location>
</feature>
<feature type="transmembrane region" description="Helical" evidence="1">
    <location>
        <begin position="50"/>
        <end position="67"/>
    </location>
</feature>
<reference evidence="3 4" key="1">
    <citation type="submission" date="2019-08" db="EMBL/GenBank/DDBJ databases">
        <title>In-depth cultivation of the pig gut microbiome towards novel bacterial diversity and tailored functional studies.</title>
        <authorList>
            <person name="Wylensek D."/>
            <person name="Hitch T.C.A."/>
            <person name="Clavel T."/>
        </authorList>
    </citation>
    <scope>NUCLEOTIDE SEQUENCE [LARGE SCALE GENOMIC DNA]</scope>
    <source>
        <strain evidence="3 4">LKV-178-WT-2A</strain>
    </source>
</reference>
<feature type="transmembrane region" description="Helical" evidence="1">
    <location>
        <begin position="301"/>
        <end position="319"/>
    </location>
</feature>
<evidence type="ECO:0000259" key="2">
    <source>
        <dbReference type="Pfam" id="PF01757"/>
    </source>
</evidence>
<keyword evidence="3" id="KW-0808">Transferase</keyword>
<evidence type="ECO:0000313" key="3">
    <source>
        <dbReference type="EMBL" id="MST85141.1"/>
    </source>
</evidence>
<dbReference type="PANTHER" id="PTHR23028">
    <property type="entry name" value="ACETYLTRANSFERASE"/>
    <property type="match status" value="1"/>
</dbReference>
<dbReference type="InterPro" id="IPR002656">
    <property type="entry name" value="Acyl_transf_3_dom"/>
</dbReference>
<keyword evidence="3" id="KW-0012">Acyltransferase</keyword>
<dbReference type="AlphaFoldDB" id="A0A7K0KGT6"/>
<dbReference type="GO" id="GO:0000271">
    <property type="term" value="P:polysaccharide biosynthetic process"/>
    <property type="evidence" value="ECO:0007669"/>
    <property type="project" value="TreeGrafter"/>
</dbReference>
<evidence type="ECO:0000256" key="1">
    <source>
        <dbReference type="SAM" id="Phobius"/>
    </source>
</evidence>
<feature type="transmembrane region" description="Helical" evidence="1">
    <location>
        <begin position="184"/>
        <end position="200"/>
    </location>
</feature>
<dbReference type="GO" id="GO:0016020">
    <property type="term" value="C:membrane"/>
    <property type="evidence" value="ECO:0007669"/>
    <property type="project" value="TreeGrafter"/>
</dbReference>